<sequence length="150" mass="17131">MNLEQKIFYKEIIKYVFWIEENKPIPKTEFPKFLDSKAGCSTTALAALLYEGSCTAYSLFRISIEENNTNLQSNIKLNSSHAELIRNELPMINKVVLECIDLFLRQICEKDEPFGEKLFIEVGNFRQVAPAIKGARKSTTINASIKTSYL</sequence>
<keyword evidence="1" id="KW-0227">DNA damage</keyword>
<accession>A0ABN7W071</accession>
<proteinExistence type="inferred from homology"/>
<dbReference type="PANTHER" id="PTHR10492:SF95">
    <property type="entry name" value="HELITRON HELICASE-LIKE DOMAIN-CONTAINING PROTEIN"/>
    <property type="match status" value="1"/>
</dbReference>
<protein>
    <recommendedName>
        <fullName evidence="1">ATP-dependent DNA helicase</fullName>
        <ecNumber evidence="1">5.6.2.3</ecNumber>
    </recommendedName>
</protein>
<evidence type="ECO:0000313" key="3">
    <source>
        <dbReference type="EMBL" id="CAG8806896.1"/>
    </source>
</evidence>
<keyword evidence="1" id="KW-0067">ATP-binding</keyword>
<comment type="caution">
    <text evidence="3">The sequence shown here is derived from an EMBL/GenBank/DDBJ whole genome shotgun (WGS) entry which is preliminary data.</text>
</comment>
<dbReference type="EMBL" id="CAJVQB010025668">
    <property type="protein sequence ID" value="CAG8806896.1"/>
    <property type="molecule type" value="Genomic_DNA"/>
</dbReference>
<dbReference type="EC" id="5.6.2.3" evidence="1"/>
<keyword evidence="1" id="KW-0547">Nucleotide-binding</keyword>
<evidence type="ECO:0000259" key="2">
    <source>
        <dbReference type="Pfam" id="PF05970"/>
    </source>
</evidence>
<dbReference type="Pfam" id="PF05970">
    <property type="entry name" value="PIF1"/>
    <property type="match status" value="1"/>
</dbReference>
<keyword evidence="1" id="KW-0347">Helicase</keyword>
<organism evidence="3 4">
    <name type="scientific">Gigaspora margarita</name>
    <dbReference type="NCBI Taxonomy" id="4874"/>
    <lineage>
        <taxon>Eukaryota</taxon>
        <taxon>Fungi</taxon>
        <taxon>Fungi incertae sedis</taxon>
        <taxon>Mucoromycota</taxon>
        <taxon>Glomeromycotina</taxon>
        <taxon>Glomeromycetes</taxon>
        <taxon>Diversisporales</taxon>
        <taxon>Gigasporaceae</taxon>
        <taxon>Gigaspora</taxon>
    </lineage>
</organism>
<feature type="domain" description="DNA helicase Pif1-like DEAD-box helicase" evidence="2">
    <location>
        <begin position="42"/>
        <end position="150"/>
    </location>
</feature>
<evidence type="ECO:0000313" key="4">
    <source>
        <dbReference type="Proteomes" id="UP000789901"/>
    </source>
</evidence>
<comment type="similarity">
    <text evidence="1">Belongs to the helicase family.</text>
</comment>
<reference evidence="3 4" key="1">
    <citation type="submission" date="2021-06" db="EMBL/GenBank/DDBJ databases">
        <authorList>
            <person name="Kallberg Y."/>
            <person name="Tangrot J."/>
            <person name="Rosling A."/>
        </authorList>
    </citation>
    <scope>NUCLEOTIDE SEQUENCE [LARGE SCALE GENOMIC DNA]</scope>
    <source>
        <strain evidence="3 4">120-4 pot B 10/14</strain>
    </source>
</reference>
<keyword evidence="1" id="KW-0233">DNA recombination</keyword>
<dbReference type="Proteomes" id="UP000789901">
    <property type="component" value="Unassembled WGS sequence"/>
</dbReference>
<comment type="cofactor">
    <cofactor evidence="1">
        <name>Mg(2+)</name>
        <dbReference type="ChEBI" id="CHEBI:18420"/>
    </cofactor>
</comment>
<keyword evidence="4" id="KW-1185">Reference proteome</keyword>
<gene>
    <name evidence="3" type="ORF">GMARGA_LOCUS24394</name>
</gene>
<dbReference type="PANTHER" id="PTHR10492">
    <property type="match status" value="1"/>
</dbReference>
<evidence type="ECO:0000256" key="1">
    <source>
        <dbReference type="RuleBase" id="RU363044"/>
    </source>
</evidence>
<comment type="catalytic activity">
    <reaction evidence="1">
        <text>ATP + H2O = ADP + phosphate + H(+)</text>
        <dbReference type="Rhea" id="RHEA:13065"/>
        <dbReference type="ChEBI" id="CHEBI:15377"/>
        <dbReference type="ChEBI" id="CHEBI:15378"/>
        <dbReference type="ChEBI" id="CHEBI:30616"/>
        <dbReference type="ChEBI" id="CHEBI:43474"/>
        <dbReference type="ChEBI" id="CHEBI:456216"/>
        <dbReference type="EC" id="5.6.2.3"/>
    </reaction>
</comment>
<name>A0ABN7W071_GIGMA</name>
<keyword evidence="1" id="KW-0234">DNA repair</keyword>
<keyword evidence="1" id="KW-0378">Hydrolase</keyword>
<dbReference type="InterPro" id="IPR010285">
    <property type="entry name" value="DNA_helicase_pif1-like_DEAD"/>
</dbReference>